<dbReference type="Proteomes" id="UP000266340">
    <property type="component" value="Unassembled WGS sequence"/>
</dbReference>
<proteinExistence type="predicted"/>
<feature type="transmembrane region" description="Helical" evidence="1">
    <location>
        <begin position="31"/>
        <end position="50"/>
    </location>
</feature>
<keyword evidence="1" id="KW-0812">Transmembrane</keyword>
<evidence type="ECO:0000313" key="2">
    <source>
        <dbReference type="EMBL" id="RIE02719.1"/>
    </source>
</evidence>
<accession>A0A398CN99</accession>
<dbReference type="AlphaFoldDB" id="A0A398CN99"/>
<dbReference type="RefSeq" id="WP_119150754.1">
    <property type="nucleotide sequence ID" value="NZ_JBHSOV010000035.1"/>
</dbReference>
<name>A0A398CN99_9BACL</name>
<gene>
    <name evidence="2" type="ORF">D3H35_18900</name>
</gene>
<dbReference type="OrthoDB" id="2970258at2"/>
<feature type="transmembrane region" description="Helical" evidence="1">
    <location>
        <begin position="6"/>
        <end position="24"/>
    </location>
</feature>
<sequence length="74" mass="7907">MHGFAAAGIVVTGAIIVLWENLLAKERAAKAAVVTITACACILSIALLFMPELTGPTDWVMPLFRPIAKWIGLE</sequence>
<evidence type="ECO:0000313" key="3">
    <source>
        <dbReference type="Proteomes" id="UP000266340"/>
    </source>
</evidence>
<reference evidence="2 3" key="1">
    <citation type="submission" date="2018-09" db="EMBL/GenBank/DDBJ databases">
        <title>Cohnella cavernae sp. nov., isolated from a karst cave.</title>
        <authorList>
            <person name="Zhu H."/>
        </authorList>
    </citation>
    <scope>NUCLEOTIDE SEQUENCE [LARGE SCALE GENOMIC DNA]</scope>
    <source>
        <strain evidence="2 3">K2E09-144</strain>
    </source>
</reference>
<dbReference type="EMBL" id="QXJM01000039">
    <property type="protein sequence ID" value="RIE02719.1"/>
    <property type="molecule type" value="Genomic_DNA"/>
</dbReference>
<keyword evidence="1" id="KW-1133">Transmembrane helix</keyword>
<keyword evidence="1" id="KW-0472">Membrane</keyword>
<comment type="caution">
    <text evidence="2">The sequence shown here is derived from an EMBL/GenBank/DDBJ whole genome shotgun (WGS) entry which is preliminary data.</text>
</comment>
<keyword evidence="3" id="KW-1185">Reference proteome</keyword>
<protein>
    <submittedName>
        <fullName evidence="2">Uncharacterized protein</fullName>
    </submittedName>
</protein>
<organism evidence="2 3">
    <name type="scientific">Cohnella faecalis</name>
    <dbReference type="NCBI Taxonomy" id="2315694"/>
    <lineage>
        <taxon>Bacteria</taxon>
        <taxon>Bacillati</taxon>
        <taxon>Bacillota</taxon>
        <taxon>Bacilli</taxon>
        <taxon>Bacillales</taxon>
        <taxon>Paenibacillaceae</taxon>
        <taxon>Cohnella</taxon>
    </lineage>
</organism>
<evidence type="ECO:0000256" key="1">
    <source>
        <dbReference type="SAM" id="Phobius"/>
    </source>
</evidence>